<evidence type="ECO:0000313" key="2">
    <source>
        <dbReference type="EMBL" id="AET01508.1"/>
    </source>
</evidence>
<keyword evidence="1" id="KW-0472">Membrane</keyword>
<keyword evidence="1 2" id="KW-0812">Transmembrane</keyword>
<dbReference type="Proteomes" id="UP000002051">
    <property type="component" value="Chromosome 8"/>
</dbReference>
<accession>G7LGM8</accession>
<name>G7LGM8_MEDTR</name>
<sequence length="53" mass="5940">MVLVPANTSRFGFSPCKKNLLFLVPANMPYFGFGPCGLGLERLQWAKRKIIVI</sequence>
<reference evidence="3" key="3">
    <citation type="submission" date="2015-04" db="UniProtKB">
        <authorList>
            <consortium name="EnsemblPlants"/>
        </authorList>
    </citation>
    <scope>IDENTIFICATION</scope>
    <source>
        <strain evidence="3">cv. Jemalong A17</strain>
    </source>
</reference>
<evidence type="ECO:0000313" key="4">
    <source>
        <dbReference type="Proteomes" id="UP000002051"/>
    </source>
</evidence>
<evidence type="ECO:0000313" key="3">
    <source>
        <dbReference type="EnsemblPlants" id="AET01508"/>
    </source>
</evidence>
<gene>
    <name evidence="2" type="ordered locus">MTR_8g014340</name>
</gene>
<reference evidence="2 4" key="2">
    <citation type="journal article" date="2014" name="BMC Genomics">
        <title>An improved genome release (version Mt4.0) for the model legume Medicago truncatula.</title>
        <authorList>
            <person name="Tang H."/>
            <person name="Krishnakumar V."/>
            <person name="Bidwell S."/>
            <person name="Rosen B."/>
            <person name="Chan A."/>
            <person name="Zhou S."/>
            <person name="Gentzbittel L."/>
            <person name="Childs K.L."/>
            <person name="Yandell M."/>
            <person name="Gundlach H."/>
            <person name="Mayer K.F."/>
            <person name="Schwartz D.C."/>
            <person name="Town C.D."/>
        </authorList>
    </citation>
    <scope>GENOME REANNOTATION</scope>
    <source>
        <strain evidence="3 4">cv. Jemalong A17</strain>
    </source>
</reference>
<keyword evidence="4" id="KW-1185">Reference proteome</keyword>
<organism evidence="2 4">
    <name type="scientific">Medicago truncatula</name>
    <name type="common">Barrel medic</name>
    <name type="synonym">Medicago tribuloides</name>
    <dbReference type="NCBI Taxonomy" id="3880"/>
    <lineage>
        <taxon>Eukaryota</taxon>
        <taxon>Viridiplantae</taxon>
        <taxon>Streptophyta</taxon>
        <taxon>Embryophyta</taxon>
        <taxon>Tracheophyta</taxon>
        <taxon>Spermatophyta</taxon>
        <taxon>Magnoliopsida</taxon>
        <taxon>eudicotyledons</taxon>
        <taxon>Gunneridae</taxon>
        <taxon>Pentapetalae</taxon>
        <taxon>rosids</taxon>
        <taxon>fabids</taxon>
        <taxon>Fabales</taxon>
        <taxon>Fabaceae</taxon>
        <taxon>Papilionoideae</taxon>
        <taxon>50 kb inversion clade</taxon>
        <taxon>NPAAA clade</taxon>
        <taxon>Hologalegina</taxon>
        <taxon>IRL clade</taxon>
        <taxon>Trifolieae</taxon>
        <taxon>Medicago</taxon>
    </lineage>
</organism>
<dbReference type="EnsemblPlants" id="AET01508">
    <property type="protein sequence ID" value="AET01508"/>
    <property type="gene ID" value="MTR_8g014340"/>
</dbReference>
<protein>
    <submittedName>
        <fullName evidence="2">Transmembrane protein, putative</fullName>
    </submittedName>
</protein>
<keyword evidence="1" id="KW-1133">Transmembrane helix</keyword>
<dbReference type="EMBL" id="CM001224">
    <property type="protein sequence ID" value="AET01508.1"/>
    <property type="molecule type" value="Genomic_DNA"/>
</dbReference>
<dbReference type="HOGENOM" id="CLU_3071759_0_0_1"/>
<feature type="transmembrane region" description="Helical" evidence="1">
    <location>
        <begin position="20"/>
        <end position="40"/>
    </location>
</feature>
<dbReference type="PaxDb" id="3880-AET01508"/>
<proteinExistence type="predicted"/>
<evidence type="ECO:0000256" key="1">
    <source>
        <dbReference type="SAM" id="Phobius"/>
    </source>
</evidence>
<reference evidence="2 4" key="1">
    <citation type="journal article" date="2011" name="Nature">
        <title>The Medicago genome provides insight into the evolution of rhizobial symbioses.</title>
        <authorList>
            <person name="Young N.D."/>
            <person name="Debelle F."/>
            <person name="Oldroyd G.E."/>
            <person name="Geurts R."/>
            <person name="Cannon S.B."/>
            <person name="Udvardi M.K."/>
            <person name="Benedito V.A."/>
            <person name="Mayer K.F."/>
            <person name="Gouzy J."/>
            <person name="Schoof H."/>
            <person name="Van de Peer Y."/>
            <person name="Proost S."/>
            <person name="Cook D.R."/>
            <person name="Meyers B.C."/>
            <person name="Spannagl M."/>
            <person name="Cheung F."/>
            <person name="De Mita S."/>
            <person name="Krishnakumar V."/>
            <person name="Gundlach H."/>
            <person name="Zhou S."/>
            <person name="Mudge J."/>
            <person name="Bharti A.K."/>
            <person name="Murray J.D."/>
            <person name="Naoumkina M.A."/>
            <person name="Rosen B."/>
            <person name="Silverstein K.A."/>
            <person name="Tang H."/>
            <person name="Rombauts S."/>
            <person name="Zhao P.X."/>
            <person name="Zhou P."/>
            <person name="Barbe V."/>
            <person name="Bardou P."/>
            <person name="Bechner M."/>
            <person name="Bellec A."/>
            <person name="Berger A."/>
            <person name="Berges H."/>
            <person name="Bidwell S."/>
            <person name="Bisseling T."/>
            <person name="Choisne N."/>
            <person name="Couloux A."/>
            <person name="Denny R."/>
            <person name="Deshpande S."/>
            <person name="Dai X."/>
            <person name="Doyle J.J."/>
            <person name="Dudez A.M."/>
            <person name="Farmer A.D."/>
            <person name="Fouteau S."/>
            <person name="Franken C."/>
            <person name="Gibelin C."/>
            <person name="Gish J."/>
            <person name="Goldstein S."/>
            <person name="Gonzalez A.J."/>
            <person name="Green P.J."/>
            <person name="Hallab A."/>
            <person name="Hartog M."/>
            <person name="Hua A."/>
            <person name="Humphray S.J."/>
            <person name="Jeong D.H."/>
            <person name="Jing Y."/>
            <person name="Jocker A."/>
            <person name="Kenton S.M."/>
            <person name="Kim D.J."/>
            <person name="Klee K."/>
            <person name="Lai H."/>
            <person name="Lang C."/>
            <person name="Lin S."/>
            <person name="Macmil S.L."/>
            <person name="Magdelenat G."/>
            <person name="Matthews L."/>
            <person name="McCorrison J."/>
            <person name="Monaghan E.L."/>
            <person name="Mun J.H."/>
            <person name="Najar F.Z."/>
            <person name="Nicholson C."/>
            <person name="Noirot C."/>
            <person name="O'Bleness M."/>
            <person name="Paule C.R."/>
            <person name="Poulain J."/>
            <person name="Prion F."/>
            <person name="Qin B."/>
            <person name="Qu C."/>
            <person name="Retzel E.F."/>
            <person name="Riddle C."/>
            <person name="Sallet E."/>
            <person name="Samain S."/>
            <person name="Samson N."/>
            <person name="Sanders I."/>
            <person name="Saurat O."/>
            <person name="Scarpelli C."/>
            <person name="Schiex T."/>
            <person name="Segurens B."/>
            <person name="Severin A.J."/>
            <person name="Sherrier D.J."/>
            <person name="Shi R."/>
            <person name="Sims S."/>
            <person name="Singer S.R."/>
            <person name="Sinharoy S."/>
            <person name="Sterck L."/>
            <person name="Viollet A."/>
            <person name="Wang B.B."/>
            <person name="Wang K."/>
            <person name="Wang M."/>
            <person name="Wang X."/>
            <person name="Warfsmann J."/>
            <person name="Weissenbach J."/>
            <person name="White D.D."/>
            <person name="White J.D."/>
            <person name="Wiley G.B."/>
            <person name="Wincker P."/>
            <person name="Xing Y."/>
            <person name="Yang L."/>
            <person name="Yao Z."/>
            <person name="Ying F."/>
            <person name="Zhai J."/>
            <person name="Zhou L."/>
            <person name="Zuber A."/>
            <person name="Denarie J."/>
            <person name="Dixon R.A."/>
            <person name="May G.D."/>
            <person name="Schwartz D.C."/>
            <person name="Rogers J."/>
            <person name="Quetier F."/>
            <person name="Town C.D."/>
            <person name="Roe B.A."/>
        </authorList>
    </citation>
    <scope>NUCLEOTIDE SEQUENCE [LARGE SCALE GENOMIC DNA]</scope>
    <source>
        <strain evidence="2">A17</strain>
        <strain evidence="3 4">cv. Jemalong A17</strain>
    </source>
</reference>
<dbReference type="AlphaFoldDB" id="G7LGM8"/>